<protein>
    <recommendedName>
        <fullName evidence="8">L-seryl-tRNA(Sec) selenium transferase</fullName>
        <ecNumber evidence="8">2.9.1.1</ecNumber>
    </recommendedName>
    <alternativeName>
        <fullName evidence="8">Selenocysteine synthase</fullName>
        <shortName evidence="8">Sec synthase</shortName>
    </alternativeName>
    <alternativeName>
        <fullName evidence="8">Selenocysteinyl-tRNA(Sec) synthase</fullName>
    </alternativeName>
</protein>
<dbReference type="InterPro" id="IPR015421">
    <property type="entry name" value="PyrdxlP-dep_Trfase_major"/>
</dbReference>
<keyword evidence="4 8" id="KW-0663">Pyridoxal phosphate</keyword>
<comment type="pathway">
    <text evidence="8">Aminoacyl-tRNA biosynthesis; selenocysteinyl-tRNA(Sec) biosynthesis; selenocysteinyl-tRNA(Sec) from L-seryl-tRNA(Sec) (bacterial route): step 1/1.</text>
</comment>
<keyword evidence="6 8" id="KW-0711">Selenium</keyword>
<accession>A0ABW2EUU7</accession>
<dbReference type="SUPFAM" id="SSF53383">
    <property type="entry name" value="PLP-dependent transferases"/>
    <property type="match status" value="1"/>
</dbReference>
<dbReference type="Gene3D" id="3.40.640.10">
    <property type="entry name" value="Type I PLP-dependent aspartate aminotransferase-like (Major domain)"/>
    <property type="match status" value="1"/>
</dbReference>
<dbReference type="Gene3D" id="3.90.1150.180">
    <property type="match status" value="1"/>
</dbReference>
<evidence type="ECO:0000256" key="3">
    <source>
        <dbReference type="ARBA" id="ARBA00022679"/>
    </source>
</evidence>
<dbReference type="RefSeq" id="WP_204711217.1">
    <property type="nucleotide sequence ID" value="NZ_JBHSZV010000067.1"/>
</dbReference>
<dbReference type="GO" id="GO:0004125">
    <property type="term" value="F:L-seryl-tRNA(Sec) selenium transferase activity"/>
    <property type="evidence" value="ECO:0007669"/>
    <property type="project" value="UniProtKB-EC"/>
</dbReference>
<comment type="caution">
    <text evidence="9">The sequence shown here is derived from an EMBL/GenBank/DDBJ whole genome shotgun (WGS) entry which is preliminary data.</text>
</comment>
<name>A0ABW2EUU7_9BACI</name>
<comment type="catalytic activity">
    <reaction evidence="8">
        <text>L-seryl-tRNA(Sec) + selenophosphate + H(+) = L-selenocysteinyl-tRNA(Sec) + phosphate</text>
        <dbReference type="Rhea" id="RHEA:22728"/>
        <dbReference type="Rhea" id="RHEA-COMP:9742"/>
        <dbReference type="Rhea" id="RHEA-COMP:9743"/>
        <dbReference type="ChEBI" id="CHEBI:15378"/>
        <dbReference type="ChEBI" id="CHEBI:16144"/>
        <dbReference type="ChEBI" id="CHEBI:43474"/>
        <dbReference type="ChEBI" id="CHEBI:78533"/>
        <dbReference type="ChEBI" id="CHEBI:78573"/>
        <dbReference type="EC" id="2.9.1.1"/>
    </reaction>
</comment>
<comment type="function">
    <text evidence="8">Converts seryl-tRNA(Sec) to selenocysteinyl-tRNA(Sec) required for selenoprotein biosynthesis.</text>
</comment>
<evidence type="ECO:0000256" key="2">
    <source>
        <dbReference type="ARBA" id="ARBA00022490"/>
    </source>
</evidence>
<evidence type="ECO:0000313" key="10">
    <source>
        <dbReference type="Proteomes" id="UP001596410"/>
    </source>
</evidence>
<gene>
    <name evidence="8 9" type="primary">selA</name>
    <name evidence="9" type="ORF">ACFQIC_20480</name>
</gene>
<dbReference type="EC" id="2.9.1.1" evidence="8"/>
<dbReference type="Pfam" id="PF03841">
    <property type="entry name" value="SelA"/>
    <property type="match status" value="1"/>
</dbReference>
<dbReference type="InterPro" id="IPR018319">
    <property type="entry name" value="SelA-like"/>
</dbReference>
<evidence type="ECO:0000256" key="6">
    <source>
        <dbReference type="ARBA" id="ARBA00023266"/>
    </source>
</evidence>
<evidence type="ECO:0000256" key="5">
    <source>
        <dbReference type="ARBA" id="ARBA00022917"/>
    </source>
</evidence>
<keyword evidence="2 8" id="KW-0963">Cytoplasm</keyword>
<keyword evidence="5 8" id="KW-0648">Protein biosynthesis</keyword>
<evidence type="ECO:0000256" key="1">
    <source>
        <dbReference type="ARBA" id="ARBA00001933"/>
    </source>
</evidence>
<keyword evidence="3 8" id="KW-0808">Transferase</keyword>
<dbReference type="HAMAP" id="MF_00423">
    <property type="entry name" value="SelA"/>
    <property type="match status" value="1"/>
</dbReference>
<comment type="similarity">
    <text evidence="7 8">Belongs to the SelA family.</text>
</comment>
<evidence type="ECO:0000256" key="4">
    <source>
        <dbReference type="ARBA" id="ARBA00022898"/>
    </source>
</evidence>
<sequence>MKQYLRQLPPVHELQKAEQFETIRTTYHMTKDRLTRFVQLEISDIRERILNDNLTEDFFSKGIEEVIFTNVKSNVSQWTKDRLTRVINGTGTVLHTNLGRARLSEKAVDHVADVARNYSNLEYQEVEGKRGSRHDIIEDLLKEVTGAEAAMVVNNNAAAVFLVLSGLAKNQEVIVSRGQLVEIGGSFRISSIMEESGAKLVEVGTTNKTHLTDYEHAINEDTSMIMKVHTSNFMTVGFTESVDTEDLVALKEQQDQLVFYEDLGSGSLYNFKEQGIGDEPVVKQVIDTGVDVISFSGDKLLGGPQAGIIAGKKEIIQKLKKHQLARVLRVDKMTLAALEQTLKTYLSGEEAREELPTLRDITRLPEEIREQAEKFADELLSLTSSYHVEIQESTSQIGGGTMPGVQLPTYIATVTHNVFSTHELASKLRACSPVIVTRLQDDQVCIDFRTIAENETRQLLEGFLQVE</sequence>
<evidence type="ECO:0000256" key="7">
    <source>
        <dbReference type="ARBA" id="ARBA00044507"/>
    </source>
</evidence>
<dbReference type="EMBL" id="JBHSZV010000067">
    <property type="protein sequence ID" value="MFC7064172.1"/>
    <property type="molecule type" value="Genomic_DNA"/>
</dbReference>
<reference evidence="10" key="1">
    <citation type="journal article" date="2019" name="Int. J. Syst. Evol. Microbiol.">
        <title>The Global Catalogue of Microorganisms (GCM) 10K type strain sequencing project: providing services to taxonomists for standard genome sequencing and annotation.</title>
        <authorList>
            <consortium name="The Broad Institute Genomics Platform"/>
            <consortium name="The Broad Institute Genome Sequencing Center for Infectious Disease"/>
            <person name="Wu L."/>
            <person name="Ma J."/>
        </authorList>
    </citation>
    <scope>NUCLEOTIDE SEQUENCE [LARGE SCALE GENOMIC DNA]</scope>
    <source>
        <strain evidence="10">CGMCC 4.1621</strain>
    </source>
</reference>
<dbReference type="Proteomes" id="UP001596410">
    <property type="component" value="Unassembled WGS sequence"/>
</dbReference>
<dbReference type="InterPro" id="IPR015424">
    <property type="entry name" value="PyrdxlP-dep_Trfase"/>
</dbReference>
<proteinExistence type="inferred from homology"/>
<feature type="modified residue" description="N6-(pyridoxal phosphate)lysine" evidence="8">
    <location>
        <position position="299"/>
    </location>
</feature>
<dbReference type="PANTHER" id="PTHR32328">
    <property type="entry name" value="L-SERYL-TRNA(SEC) SELENIUM TRANSFERASE"/>
    <property type="match status" value="1"/>
</dbReference>
<comment type="cofactor">
    <cofactor evidence="1 8">
        <name>pyridoxal 5'-phosphate</name>
        <dbReference type="ChEBI" id="CHEBI:597326"/>
    </cofactor>
</comment>
<dbReference type="NCBIfam" id="TIGR00474">
    <property type="entry name" value="selA"/>
    <property type="match status" value="1"/>
</dbReference>
<evidence type="ECO:0000256" key="8">
    <source>
        <dbReference type="HAMAP-Rule" id="MF_00423"/>
    </source>
</evidence>
<dbReference type="InterPro" id="IPR004534">
    <property type="entry name" value="SelA_trans"/>
</dbReference>
<keyword evidence="10" id="KW-1185">Reference proteome</keyword>
<evidence type="ECO:0000313" key="9">
    <source>
        <dbReference type="EMBL" id="MFC7064172.1"/>
    </source>
</evidence>
<organism evidence="9 10">
    <name type="scientific">Halobacillus seohaensis</name>
    <dbReference type="NCBI Taxonomy" id="447421"/>
    <lineage>
        <taxon>Bacteria</taxon>
        <taxon>Bacillati</taxon>
        <taxon>Bacillota</taxon>
        <taxon>Bacilli</taxon>
        <taxon>Bacillales</taxon>
        <taxon>Bacillaceae</taxon>
        <taxon>Halobacillus</taxon>
    </lineage>
</organism>
<comment type="subcellular location">
    <subcellularLocation>
        <location evidence="8">Cytoplasm</location>
    </subcellularLocation>
</comment>
<dbReference type="PANTHER" id="PTHR32328:SF0">
    <property type="entry name" value="L-SERYL-TRNA(SEC) SELENIUM TRANSFERASE"/>
    <property type="match status" value="1"/>
</dbReference>